<dbReference type="GO" id="GO:0004252">
    <property type="term" value="F:serine-type endopeptidase activity"/>
    <property type="evidence" value="ECO:0007669"/>
    <property type="project" value="InterPro"/>
</dbReference>
<dbReference type="Pfam" id="PF00089">
    <property type="entry name" value="Trypsin"/>
    <property type="match status" value="1"/>
</dbReference>
<evidence type="ECO:0000256" key="3">
    <source>
        <dbReference type="ARBA" id="ARBA00022656"/>
    </source>
</evidence>
<evidence type="ECO:0000256" key="4">
    <source>
        <dbReference type="ARBA" id="ARBA00022670"/>
    </source>
</evidence>
<keyword evidence="6 11" id="KW-0720">Serine protease</keyword>
<evidence type="ECO:0000256" key="11">
    <source>
        <dbReference type="RuleBase" id="RU363034"/>
    </source>
</evidence>
<dbReference type="GO" id="GO:0090729">
    <property type="term" value="F:toxin activity"/>
    <property type="evidence" value="ECO:0007669"/>
    <property type="project" value="UniProtKB-KW"/>
</dbReference>
<dbReference type="PRINTS" id="PR00722">
    <property type="entry name" value="CHYMOTRYPSIN"/>
</dbReference>
<dbReference type="InterPro" id="IPR043504">
    <property type="entry name" value="Peptidase_S1_PA_chymotrypsin"/>
</dbReference>
<keyword evidence="4 11" id="KW-0645">Protease</keyword>
<evidence type="ECO:0000259" key="12">
    <source>
        <dbReference type="PROSITE" id="PS50240"/>
    </source>
</evidence>
<dbReference type="InterPro" id="IPR050430">
    <property type="entry name" value="Peptidase_S1"/>
</dbReference>
<keyword evidence="3" id="KW-0800">Toxin</keyword>
<dbReference type="InterPro" id="IPR001314">
    <property type="entry name" value="Peptidase_S1A"/>
</dbReference>
<evidence type="ECO:0000256" key="10">
    <source>
        <dbReference type="ARBA" id="ARBA00084094"/>
    </source>
</evidence>
<reference evidence="13 14" key="1">
    <citation type="submission" date="2017-07" db="EMBL/GenBank/DDBJ databases">
        <authorList>
            <person name="Talla V."/>
            <person name="Backstrom N."/>
        </authorList>
    </citation>
    <scope>NUCLEOTIDE SEQUENCE [LARGE SCALE GENOMIC DNA]</scope>
</reference>
<keyword evidence="14" id="KW-1185">Reference proteome</keyword>
<comment type="similarity">
    <text evidence="2">Belongs to the peptidase S1 family.</text>
</comment>
<gene>
    <name evidence="13" type="ORF">LSINAPIS_LOCUS9700</name>
</gene>
<proteinExistence type="inferred from homology"/>
<dbReference type="FunFam" id="2.40.10.10:FF:000068">
    <property type="entry name" value="transmembrane protease serine 2"/>
    <property type="match status" value="1"/>
</dbReference>
<comment type="function">
    <text evidence="9">Fibrinolytic activity; shows preferential cleavage of Arg-Gly bonds in all three fibrinogen chains. Contact with the caterpillars causes severe bleeding, due the anticoagulant effect of the protein.</text>
</comment>
<evidence type="ECO:0000256" key="7">
    <source>
        <dbReference type="ARBA" id="ARBA00023157"/>
    </source>
</evidence>
<dbReference type="PROSITE" id="PS00134">
    <property type="entry name" value="TRYPSIN_HIS"/>
    <property type="match status" value="1"/>
</dbReference>
<dbReference type="Proteomes" id="UP000324832">
    <property type="component" value="Unassembled WGS sequence"/>
</dbReference>
<dbReference type="PROSITE" id="PS00135">
    <property type="entry name" value="TRYPSIN_SER"/>
    <property type="match status" value="1"/>
</dbReference>
<feature type="non-terminal residue" evidence="13">
    <location>
        <position position="1"/>
    </location>
</feature>
<dbReference type="PROSITE" id="PS50240">
    <property type="entry name" value="TRYPSIN_DOM"/>
    <property type="match status" value="1"/>
</dbReference>
<evidence type="ECO:0000256" key="8">
    <source>
        <dbReference type="ARBA" id="ARBA00023240"/>
    </source>
</evidence>
<dbReference type="PANTHER" id="PTHR24276:SF91">
    <property type="entry name" value="AT26814P-RELATED"/>
    <property type="match status" value="1"/>
</dbReference>
<dbReference type="AlphaFoldDB" id="A0A5E4QLY0"/>
<accession>A0A5E4QLY0</accession>
<dbReference type="InterPro" id="IPR033116">
    <property type="entry name" value="TRYPSIN_SER"/>
</dbReference>
<evidence type="ECO:0000256" key="1">
    <source>
        <dbReference type="ARBA" id="ARBA00004239"/>
    </source>
</evidence>
<dbReference type="InterPro" id="IPR009003">
    <property type="entry name" value="Peptidase_S1_PA"/>
</dbReference>
<dbReference type="InterPro" id="IPR018114">
    <property type="entry name" value="TRYPSIN_HIS"/>
</dbReference>
<organism evidence="13 14">
    <name type="scientific">Leptidea sinapis</name>
    <dbReference type="NCBI Taxonomy" id="189913"/>
    <lineage>
        <taxon>Eukaryota</taxon>
        <taxon>Metazoa</taxon>
        <taxon>Ecdysozoa</taxon>
        <taxon>Arthropoda</taxon>
        <taxon>Hexapoda</taxon>
        <taxon>Insecta</taxon>
        <taxon>Pterygota</taxon>
        <taxon>Neoptera</taxon>
        <taxon>Endopterygota</taxon>
        <taxon>Lepidoptera</taxon>
        <taxon>Glossata</taxon>
        <taxon>Ditrysia</taxon>
        <taxon>Papilionoidea</taxon>
        <taxon>Pieridae</taxon>
        <taxon>Dismorphiinae</taxon>
        <taxon>Leptidea</taxon>
    </lineage>
</organism>
<name>A0A5E4QLY0_9NEOP</name>
<keyword evidence="10" id="KW-1205">Fibrinolytic toxin</keyword>
<evidence type="ECO:0000256" key="9">
    <source>
        <dbReference type="ARBA" id="ARBA00055534"/>
    </source>
</evidence>
<keyword evidence="8" id="KW-1199">Hemostasis impairing toxin</keyword>
<evidence type="ECO:0000313" key="14">
    <source>
        <dbReference type="Proteomes" id="UP000324832"/>
    </source>
</evidence>
<dbReference type="SUPFAM" id="SSF50494">
    <property type="entry name" value="Trypsin-like serine proteases"/>
    <property type="match status" value="1"/>
</dbReference>
<dbReference type="SMART" id="SM00020">
    <property type="entry name" value="Tryp_SPc"/>
    <property type="match status" value="1"/>
</dbReference>
<dbReference type="GO" id="GO:0006508">
    <property type="term" value="P:proteolysis"/>
    <property type="evidence" value="ECO:0007669"/>
    <property type="project" value="UniProtKB-KW"/>
</dbReference>
<evidence type="ECO:0000256" key="2">
    <source>
        <dbReference type="ARBA" id="ARBA00007664"/>
    </source>
</evidence>
<keyword evidence="7" id="KW-1015">Disulfide bond</keyword>
<comment type="subcellular location">
    <subcellularLocation>
        <location evidence="1">Secreted</location>
        <location evidence="1">Extracellular space</location>
    </subcellularLocation>
</comment>
<keyword evidence="5 11" id="KW-0378">Hydrolase</keyword>
<dbReference type="PANTHER" id="PTHR24276">
    <property type="entry name" value="POLYSERASE-RELATED"/>
    <property type="match status" value="1"/>
</dbReference>
<sequence length="207" mass="22371">EGNCGGSIINPNHVLTAAHCVDGAISVDVRPGISSKHESLKDKPNIGGEYKIHEKFSAETFNYDVAMITLNKDIVMGDYAQPVNLIGADEEIPVGTKVTVVGFGRISQNGPLSDDLKAVDLEMYSDEYCHKFYGRLPTATQICAGHDKDNQSTCSGDSGGPIVFHKTNKQLALVTAGGRKCAKAKVPKIFTNLSNKEIHDWIKKHSS</sequence>
<feature type="domain" description="Peptidase S1" evidence="12">
    <location>
        <begin position="1"/>
        <end position="207"/>
    </location>
</feature>
<evidence type="ECO:0000256" key="6">
    <source>
        <dbReference type="ARBA" id="ARBA00022825"/>
    </source>
</evidence>
<dbReference type="InterPro" id="IPR001254">
    <property type="entry name" value="Trypsin_dom"/>
</dbReference>
<evidence type="ECO:0000256" key="5">
    <source>
        <dbReference type="ARBA" id="ARBA00022801"/>
    </source>
</evidence>
<protein>
    <recommendedName>
        <fullName evidence="12">Peptidase S1 domain-containing protein</fullName>
    </recommendedName>
</protein>
<dbReference type="EMBL" id="FZQP02003712">
    <property type="protein sequence ID" value="VVC98660.1"/>
    <property type="molecule type" value="Genomic_DNA"/>
</dbReference>
<evidence type="ECO:0000313" key="13">
    <source>
        <dbReference type="EMBL" id="VVC98660.1"/>
    </source>
</evidence>
<dbReference type="GO" id="GO:0005576">
    <property type="term" value="C:extracellular region"/>
    <property type="evidence" value="ECO:0007669"/>
    <property type="project" value="UniProtKB-SubCell"/>
</dbReference>
<dbReference type="Gene3D" id="2.40.10.10">
    <property type="entry name" value="Trypsin-like serine proteases"/>
    <property type="match status" value="1"/>
</dbReference>
<dbReference type="CDD" id="cd00190">
    <property type="entry name" value="Tryp_SPc"/>
    <property type="match status" value="1"/>
</dbReference>